<reference evidence="2 4" key="2">
    <citation type="submission" date="2019-04" db="EMBL/GenBank/DDBJ databases">
        <title>Genomic characterization of Staphylococcus petrasii strains.</title>
        <authorList>
            <person name="Vrbovska V."/>
            <person name="Kovarovic V."/>
            <person name="Maslanova I."/>
            <person name="Indrakova A."/>
            <person name="Petras P."/>
            <person name="Sedo O."/>
            <person name="Svec P."/>
            <person name="Fisarova L."/>
            <person name="Sedlacek I."/>
            <person name="Doskar J."/>
            <person name="Pantucek R."/>
        </authorList>
    </citation>
    <scope>NUCLEOTIDE SEQUENCE [LARGE SCALE GENOMIC DNA]</scope>
    <source>
        <strain evidence="2 4">P5404</strain>
    </source>
</reference>
<dbReference type="Proteomes" id="UP000254047">
    <property type="component" value="Unassembled WGS sequence"/>
</dbReference>
<dbReference type="EMBL" id="UHDO01000001">
    <property type="protein sequence ID" value="SUM44631.1"/>
    <property type="molecule type" value="Genomic_DNA"/>
</dbReference>
<evidence type="ECO:0008006" key="5">
    <source>
        <dbReference type="Google" id="ProtNLM"/>
    </source>
</evidence>
<keyword evidence="4" id="KW-1185">Reference proteome</keyword>
<dbReference type="AlphaFoldDB" id="A0A380G3S8"/>
<evidence type="ECO:0000313" key="2">
    <source>
        <dbReference type="EMBL" id="TGE15105.1"/>
    </source>
</evidence>
<name>A0A380G3S8_9STAP</name>
<evidence type="ECO:0000313" key="3">
    <source>
        <dbReference type="Proteomes" id="UP000254047"/>
    </source>
</evidence>
<accession>A0A380G3S8</accession>
<evidence type="ECO:0000313" key="4">
    <source>
        <dbReference type="Proteomes" id="UP000297598"/>
    </source>
</evidence>
<gene>
    <name evidence="2" type="ORF">BJR09_12075</name>
    <name evidence="1" type="ORF">NCTC13830_02039</name>
</gene>
<dbReference type="Proteomes" id="UP000297598">
    <property type="component" value="Unassembled WGS sequence"/>
</dbReference>
<dbReference type="EMBL" id="SRLS01000027">
    <property type="protein sequence ID" value="TGE15105.1"/>
    <property type="molecule type" value="Genomic_DNA"/>
</dbReference>
<reference evidence="1 3" key="1">
    <citation type="submission" date="2018-06" db="EMBL/GenBank/DDBJ databases">
        <authorList>
            <consortium name="Pathogen Informatics"/>
            <person name="Doyle S."/>
        </authorList>
    </citation>
    <scope>NUCLEOTIDE SEQUENCE [LARGE SCALE GENOMIC DNA]</scope>
    <source>
        <strain evidence="1 3">NCTC13830</strain>
    </source>
</reference>
<dbReference type="OrthoDB" id="2414386at2"/>
<organism evidence="1 3">
    <name type="scientific">Staphylococcus petrasii</name>
    <dbReference type="NCBI Taxonomy" id="1276936"/>
    <lineage>
        <taxon>Bacteria</taxon>
        <taxon>Bacillati</taxon>
        <taxon>Bacillota</taxon>
        <taxon>Bacilli</taxon>
        <taxon>Bacillales</taxon>
        <taxon>Staphylococcaceae</taxon>
        <taxon>Staphylococcus</taxon>
    </lineage>
</organism>
<evidence type="ECO:0000313" key="1">
    <source>
        <dbReference type="EMBL" id="SUM44631.1"/>
    </source>
</evidence>
<dbReference type="RefSeq" id="WP_103297509.1">
    <property type="nucleotide sequence ID" value="NZ_PPQT01000025.1"/>
</dbReference>
<protein>
    <recommendedName>
        <fullName evidence="5">Phage protein</fullName>
    </recommendedName>
</protein>
<sequence length="78" mass="8779">MIVKVFNNKKVIEVGQNNVSSIFFFKSDTGGTNGIDIFLTKDENGITNGIEGFFVGEYQVIKRLEAEQMTIFNLLEAR</sequence>
<proteinExistence type="predicted"/>